<evidence type="ECO:0000259" key="1">
    <source>
        <dbReference type="SMART" id="SM00642"/>
    </source>
</evidence>
<reference evidence="2" key="1">
    <citation type="submission" date="2021-01" db="EMBL/GenBank/DDBJ databases">
        <title>Genomic Encyclopedia of Type Strains, Phase IV (KMG-IV): sequencing the most valuable type-strain genomes for metagenomic binning, comparative biology and taxonomic classification.</title>
        <authorList>
            <person name="Goeker M."/>
        </authorList>
    </citation>
    <scope>NUCLEOTIDE SEQUENCE</scope>
    <source>
        <strain evidence="2">DSM 23230</strain>
    </source>
</reference>
<dbReference type="Pfam" id="PF00128">
    <property type="entry name" value="Alpha-amylase"/>
    <property type="match status" value="1"/>
</dbReference>
<protein>
    <submittedName>
        <fullName evidence="2">Glycosidase</fullName>
    </submittedName>
</protein>
<dbReference type="RefSeq" id="WP_204701338.1">
    <property type="nucleotide sequence ID" value="NZ_JAFBDQ010000006.1"/>
</dbReference>
<keyword evidence="2" id="KW-0378">Hydrolase</keyword>
<comment type="caution">
    <text evidence="2">The sequence shown here is derived from an EMBL/GenBank/DDBJ whole genome shotgun (WGS) entry which is preliminary data.</text>
</comment>
<sequence length="597" mass="68136">MKSIDNINLKKLIQNKDYYPSPDAWEEEVLYFLLVDRFSNGVEEEQYDPNSDYESAFASEDSRKDWERAGKRWNGGTLNGIKSKLDYLEELGITAIWVSPILKQVAFEETYHGYGAQNFLEIDSHFGSKEELKELVDAAHERGIYVILDVVLNHTGNVFQYQENSPCYDGSEFSIKGFNDGTGSPTISVSEPDFDKAWPDGGVWPKELMSAETFSQKGVICDWDNFPEYVEGDFFTLKNIDTGYYQGDEFVPSQALKNLTEIFKYWIAYADLDGFRLDTAKHLWTGAVRYFATHIHEFATSIGKKNFYIIGEITGGMEAAIDKIKHTGLDAALGINKVPERLEQSAKGYTSPTKFFNVFKNINLPIEDHYKWYRDNVVTMFDDHDMATQPDLKERFCANEETADLLLNALFLNLMSVGIPCIYYGTEQGFDGSGRDDKYVREAMFGGEFGAFRSKGKHFFNQENQIYDELSKIIEIRKEYITLQQGRQYLRKVSYDGSNFVLPTKNDSARYTGLIVWSRILSSQEIVLAINCSLENKHQVEAVVEKDLHELGDKWECIYSCQAEQIGSESQIYNKQDNNVIKVSVPPSGAVVYKPKS</sequence>
<dbReference type="AlphaFoldDB" id="A0A938XS95"/>
<dbReference type="PANTHER" id="PTHR10357">
    <property type="entry name" value="ALPHA-AMYLASE FAMILY MEMBER"/>
    <property type="match status" value="1"/>
</dbReference>
<proteinExistence type="predicted"/>
<accession>A0A938XS95</accession>
<keyword evidence="3" id="KW-1185">Reference proteome</keyword>
<dbReference type="InterPro" id="IPR006047">
    <property type="entry name" value="GH13_cat_dom"/>
</dbReference>
<dbReference type="GO" id="GO:0016798">
    <property type="term" value="F:hydrolase activity, acting on glycosyl bonds"/>
    <property type="evidence" value="ECO:0007669"/>
    <property type="project" value="UniProtKB-KW"/>
</dbReference>
<gene>
    <name evidence="2" type="ORF">JOC47_001406</name>
</gene>
<dbReference type="EMBL" id="JAFBDQ010000006">
    <property type="protein sequence ID" value="MBM7556555.1"/>
    <property type="molecule type" value="Genomic_DNA"/>
</dbReference>
<dbReference type="CDD" id="cd11352">
    <property type="entry name" value="AmyAc_5"/>
    <property type="match status" value="1"/>
</dbReference>
<dbReference type="Gene3D" id="3.20.20.80">
    <property type="entry name" value="Glycosidases"/>
    <property type="match status" value="1"/>
</dbReference>
<name>A0A938XS95_9FIRM</name>
<dbReference type="InterPro" id="IPR017853">
    <property type="entry name" value="GH"/>
</dbReference>
<keyword evidence="2" id="KW-0326">Glycosidase</keyword>
<dbReference type="SUPFAM" id="SSF51445">
    <property type="entry name" value="(Trans)glycosidases"/>
    <property type="match status" value="1"/>
</dbReference>
<evidence type="ECO:0000313" key="3">
    <source>
        <dbReference type="Proteomes" id="UP000774000"/>
    </source>
</evidence>
<dbReference type="Proteomes" id="UP000774000">
    <property type="component" value="Unassembled WGS sequence"/>
</dbReference>
<dbReference type="SMART" id="SM00642">
    <property type="entry name" value="Aamy"/>
    <property type="match status" value="1"/>
</dbReference>
<feature type="domain" description="Glycosyl hydrolase family 13 catalytic" evidence="1">
    <location>
        <begin position="32"/>
        <end position="477"/>
    </location>
</feature>
<dbReference type="GO" id="GO:0005975">
    <property type="term" value="P:carbohydrate metabolic process"/>
    <property type="evidence" value="ECO:0007669"/>
    <property type="project" value="InterPro"/>
</dbReference>
<organism evidence="2 3">
    <name type="scientific">Halanaerobacter jeridensis</name>
    <dbReference type="NCBI Taxonomy" id="706427"/>
    <lineage>
        <taxon>Bacteria</taxon>
        <taxon>Bacillati</taxon>
        <taxon>Bacillota</taxon>
        <taxon>Clostridia</taxon>
        <taxon>Halanaerobiales</taxon>
        <taxon>Halobacteroidaceae</taxon>
        <taxon>Halanaerobacter</taxon>
    </lineage>
</organism>
<evidence type="ECO:0000313" key="2">
    <source>
        <dbReference type="EMBL" id="MBM7556555.1"/>
    </source>
</evidence>
<dbReference type="PANTHER" id="PTHR10357:SF209">
    <property type="entry name" value="PERIPLASMIC ALPHA-AMYLASE"/>
    <property type="match status" value="1"/>
</dbReference>